<proteinExistence type="predicted"/>
<gene>
    <name evidence="2" type="ORF">B0J11DRAFT_316210</name>
</gene>
<organism evidence="2 3">
    <name type="scientific">Dendryphion nanum</name>
    <dbReference type="NCBI Taxonomy" id="256645"/>
    <lineage>
        <taxon>Eukaryota</taxon>
        <taxon>Fungi</taxon>
        <taxon>Dikarya</taxon>
        <taxon>Ascomycota</taxon>
        <taxon>Pezizomycotina</taxon>
        <taxon>Dothideomycetes</taxon>
        <taxon>Pleosporomycetidae</taxon>
        <taxon>Pleosporales</taxon>
        <taxon>Torulaceae</taxon>
        <taxon>Dendryphion</taxon>
    </lineage>
</organism>
<keyword evidence="3" id="KW-1185">Reference proteome</keyword>
<comment type="caution">
    <text evidence="2">The sequence shown here is derived from an EMBL/GenBank/DDBJ whole genome shotgun (WGS) entry which is preliminary data.</text>
</comment>
<feature type="compositionally biased region" description="Basic and acidic residues" evidence="1">
    <location>
        <begin position="132"/>
        <end position="146"/>
    </location>
</feature>
<dbReference type="OrthoDB" id="5403747at2759"/>
<name>A0A9P9DQU6_9PLEO</name>
<sequence>MSDITTSPAPQFTERELLLLGFAMQSLKSGPPEIDYEKLAAKAGMSNPRSASNAWAKIKAKLMAGADNTDAPATPKKSRAKGKKNVTTTKTNGDGSEGDDVETPKKTPAKRKAKKQDGDEGGSPKKKSRTPAKKEEQAKTTVKEDINNQADDERESVGVETETELPDAASESLVPEFV</sequence>
<protein>
    <submittedName>
        <fullName evidence="2">Uncharacterized protein</fullName>
    </submittedName>
</protein>
<feature type="region of interest" description="Disordered" evidence="1">
    <location>
        <begin position="66"/>
        <end position="178"/>
    </location>
</feature>
<evidence type="ECO:0000256" key="1">
    <source>
        <dbReference type="SAM" id="MobiDB-lite"/>
    </source>
</evidence>
<evidence type="ECO:0000313" key="3">
    <source>
        <dbReference type="Proteomes" id="UP000700596"/>
    </source>
</evidence>
<dbReference type="EMBL" id="JAGMWT010000008">
    <property type="protein sequence ID" value="KAH7123608.1"/>
    <property type="molecule type" value="Genomic_DNA"/>
</dbReference>
<evidence type="ECO:0000313" key="2">
    <source>
        <dbReference type="EMBL" id="KAH7123608.1"/>
    </source>
</evidence>
<accession>A0A9P9DQU6</accession>
<dbReference type="Proteomes" id="UP000700596">
    <property type="component" value="Unassembled WGS sequence"/>
</dbReference>
<dbReference type="AlphaFoldDB" id="A0A9P9DQU6"/>
<reference evidence="2" key="1">
    <citation type="journal article" date="2021" name="Nat. Commun.">
        <title>Genetic determinants of endophytism in the Arabidopsis root mycobiome.</title>
        <authorList>
            <person name="Mesny F."/>
            <person name="Miyauchi S."/>
            <person name="Thiergart T."/>
            <person name="Pickel B."/>
            <person name="Atanasova L."/>
            <person name="Karlsson M."/>
            <person name="Huettel B."/>
            <person name="Barry K.W."/>
            <person name="Haridas S."/>
            <person name="Chen C."/>
            <person name="Bauer D."/>
            <person name="Andreopoulos W."/>
            <person name="Pangilinan J."/>
            <person name="LaButti K."/>
            <person name="Riley R."/>
            <person name="Lipzen A."/>
            <person name="Clum A."/>
            <person name="Drula E."/>
            <person name="Henrissat B."/>
            <person name="Kohler A."/>
            <person name="Grigoriev I.V."/>
            <person name="Martin F.M."/>
            <person name="Hacquard S."/>
        </authorList>
    </citation>
    <scope>NUCLEOTIDE SEQUENCE</scope>
    <source>
        <strain evidence="2">MPI-CAGE-CH-0243</strain>
    </source>
</reference>